<feature type="domain" description="DUF58" evidence="2">
    <location>
        <begin position="56"/>
        <end position="253"/>
    </location>
</feature>
<dbReference type="Pfam" id="PF01882">
    <property type="entry name" value="DUF58"/>
    <property type="match status" value="1"/>
</dbReference>
<evidence type="ECO:0000259" key="2">
    <source>
        <dbReference type="Pfam" id="PF01882"/>
    </source>
</evidence>
<reference evidence="3" key="1">
    <citation type="submission" date="2022-12" db="EMBL/GenBank/DDBJ databases">
        <title>Paracoccus onchidii sp. nov., isolated from a marine invertebrate from the South China Sea.</title>
        <authorList>
            <person name="Xu S."/>
            <person name="Liu Z."/>
            <person name="Xu Y."/>
        </authorList>
    </citation>
    <scope>NUCLEOTIDE SEQUENCE</scope>
    <source>
        <strain evidence="3">Z330</strain>
    </source>
</reference>
<proteinExistence type="predicted"/>
<dbReference type="Proteomes" id="UP001165641">
    <property type="component" value="Unassembled WGS sequence"/>
</dbReference>
<evidence type="ECO:0000313" key="3">
    <source>
        <dbReference type="EMBL" id="MDB6177207.1"/>
    </source>
</evidence>
<dbReference type="EMBL" id="JAQBIE010000007">
    <property type="protein sequence ID" value="MDB6177207.1"/>
    <property type="molecule type" value="Genomic_DNA"/>
</dbReference>
<sequence>MVTATDLPDDTGIRVTATELLALRQQPETDGGHRPATRRPGALAARQQGSGMDLREIRAFVPGDDPRRLDPAATARTGHPHIRSHHEDRDDITLLLADFRPAMNWGTGHSLRSVHAARWLARIGWQAIRRGGSVAVLTVSGAGLAHLGAASGDAHMVKIAHLLAHQQTRALGNQTETAPGEAFATAARIAPAGGQVFLATSPHGWQGAETALARLARRRKLTVALMLDKIETMPPKGVLAIRRDGEGRLVRLHKPDLTALSARLAALGATPCEVQP</sequence>
<feature type="region of interest" description="Disordered" evidence="1">
    <location>
        <begin position="24"/>
        <end position="50"/>
    </location>
</feature>
<comment type="caution">
    <text evidence="3">The sequence shown here is derived from an EMBL/GenBank/DDBJ whole genome shotgun (WGS) entry which is preliminary data.</text>
</comment>
<accession>A0ABT4ZD57</accession>
<protein>
    <submittedName>
        <fullName evidence="3">DUF58 domain-containing protein</fullName>
    </submittedName>
</protein>
<keyword evidence="4" id="KW-1185">Reference proteome</keyword>
<evidence type="ECO:0000256" key="1">
    <source>
        <dbReference type="SAM" id="MobiDB-lite"/>
    </source>
</evidence>
<dbReference type="PANTHER" id="PTHR33608">
    <property type="entry name" value="BLL2464 PROTEIN"/>
    <property type="match status" value="1"/>
</dbReference>
<dbReference type="PANTHER" id="PTHR33608:SF12">
    <property type="entry name" value="DUF58 DOMAIN-CONTAINING PROTEIN"/>
    <property type="match status" value="1"/>
</dbReference>
<name>A0ABT4ZD57_9RHOB</name>
<evidence type="ECO:0000313" key="4">
    <source>
        <dbReference type="Proteomes" id="UP001165641"/>
    </source>
</evidence>
<dbReference type="InterPro" id="IPR002881">
    <property type="entry name" value="DUF58"/>
</dbReference>
<dbReference type="RefSeq" id="WP_271888333.1">
    <property type="nucleotide sequence ID" value="NZ_JAQBIE010000007.1"/>
</dbReference>
<organism evidence="3 4">
    <name type="scientific">Paracoccus onchidii</name>
    <dbReference type="NCBI Taxonomy" id="3017813"/>
    <lineage>
        <taxon>Bacteria</taxon>
        <taxon>Pseudomonadati</taxon>
        <taxon>Pseudomonadota</taxon>
        <taxon>Alphaproteobacteria</taxon>
        <taxon>Rhodobacterales</taxon>
        <taxon>Paracoccaceae</taxon>
        <taxon>Paracoccus</taxon>
    </lineage>
</organism>
<gene>
    <name evidence="3" type="ORF">PAF17_06755</name>
</gene>